<feature type="compositionally biased region" description="Basic and acidic residues" evidence="3">
    <location>
        <begin position="1"/>
        <end position="19"/>
    </location>
</feature>
<evidence type="ECO:0000256" key="2">
    <source>
        <dbReference type="PROSITE-ProRule" id="PRU00035"/>
    </source>
</evidence>
<feature type="region of interest" description="Disordered" evidence="3">
    <location>
        <begin position="1"/>
        <end position="26"/>
    </location>
</feature>
<dbReference type="InterPro" id="IPR001487">
    <property type="entry name" value="Bromodomain"/>
</dbReference>
<dbReference type="SMART" id="SM00297">
    <property type="entry name" value="BROMO"/>
    <property type="match status" value="1"/>
</dbReference>
<proteinExistence type="predicted"/>
<keyword evidence="6" id="KW-1185">Reference proteome</keyword>
<gene>
    <name evidence="5" type="ORF">BMF94_4961</name>
</gene>
<dbReference type="GO" id="GO:0006357">
    <property type="term" value="P:regulation of transcription by RNA polymerase II"/>
    <property type="evidence" value="ECO:0007669"/>
    <property type="project" value="TreeGrafter"/>
</dbReference>
<accession>A0A2S5B590</accession>
<keyword evidence="1 2" id="KW-0103">Bromodomain</keyword>
<comment type="caution">
    <text evidence="5">The sequence shown here is derived from an EMBL/GenBank/DDBJ whole genome shotgun (WGS) entry which is preliminary data.</text>
</comment>
<dbReference type="Pfam" id="PF00439">
    <property type="entry name" value="Bromodomain"/>
    <property type="match status" value="1"/>
</dbReference>
<dbReference type="PROSITE" id="PS50014">
    <property type="entry name" value="BROMODOMAIN_2"/>
    <property type="match status" value="1"/>
</dbReference>
<name>A0A2S5B590_9BASI</name>
<dbReference type="GO" id="GO:0046695">
    <property type="term" value="C:SLIK (SAGA-like) complex"/>
    <property type="evidence" value="ECO:0007669"/>
    <property type="project" value="InterPro"/>
</dbReference>
<evidence type="ECO:0000259" key="4">
    <source>
        <dbReference type="PROSITE" id="PS50014"/>
    </source>
</evidence>
<dbReference type="AlphaFoldDB" id="A0A2S5B590"/>
<dbReference type="PANTHER" id="PTHR47343:SF1">
    <property type="entry name" value="TRANSCRIPTIONAL ACTIVATOR SPT7"/>
    <property type="match status" value="1"/>
</dbReference>
<evidence type="ECO:0000313" key="6">
    <source>
        <dbReference type="Proteomes" id="UP000237144"/>
    </source>
</evidence>
<dbReference type="PANTHER" id="PTHR47343">
    <property type="entry name" value="TRANSCRIPTIONAL ACTIVATOR SPT7"/>
    <property type="match status" value="1"/>
</dbReference>
<dbReference type="GO" id="GO:0000124">
    <property type="term" value="C:SAGA complex"/>
    <property type="evidence" value="ECO:0007669"/>
    <property type="project" value="InterPro"/>
</dbReference>
<dbReference type="SUPFAM" id="SSF47370">
    <property type="entry name" value="Bromodomain"/>
    <property type="match status" value="1"/>
</dbReference>
<dbReference type="InterPro" id="IPR036427">
    <property type="entry name" value="Bromodomain-like_sf"/>
</dbReference>
<protein>
    <recommendedName>
        <fullName evidence="4">Bromo domain-containing protein</fullName>
    </recommendedName>
</protein>
<sequence length="119" mass="13884">LSRDARADRQRDQEHDGTSPRKPAWSNWENLARLTRGIDWQEHSGPFLQKVRKADVPDYFDVIKHPMDLATLLKKVKQQSYRTKKAFADDLDLIWSNCLLYNSHPVRLRPTMRLAAPSS</sequence>
<dbReference type="PRINTS" id="PR00503">
    <property type="entry name" value="BROMODOMAIN"/>
</dbReference>
<reference evidence="5 6" key="1">
    <citation type="journal article" date="2018" name="Front. Microbiol.">
        <title>Prospects for Fungal Bioremediation of Acidic Radioactive Waste Sites: Characterization and Genome Sequence of Rhodotorula taiwanensis MD1149.</title>
        <authorList>
            <person name="Tkavc R."/>
            <person name="Matrosova V.Y."/>
            <person name="Grichenko O.E."/>
            <person name="Gostincar C."/>
            <person name="Volpe R.P."/>
            <person name="Klimenkova P."/>
            <person name="Gaidamakova E.K."/>
            <person name="Zhou C.E."/>
            <person name="Stewart B.J."/>
            <person name="Lyman M.G."/>
            <person name="Malfatti S.A."/>
            <person name="Rubinfeld B."/>
            <person name="Courtot M."/>
            <person name="Singh J."/>
            <person name="Dalgard C.L."/>
            <person name="Hamilton T."/>
            <person name="Frey K.G."/>
            <person name="Gunde-Cimerman N."/>
            <person name="Dugan L."/>
            <person name="Daly M.J."/>
        </authorList>
    </citation>
    <scope>NUCLEOTIDE SEQUENCE [LARGE SCALE GENOMIC DNA]</scope>
    <source>
        <strain evidence="5 6">MD1149</strain>
    </source>
</reference>
<evidence type="ECO:0000256" key="3">
    <source>
        <dbReference type="SAM" id="MobiDB-lite"/>
    </source>
</evidence>
<dbReference type="GO" id="GO:0005198">
    <property type="term" value="F:structural molecule activity"/>
    <property type="evidence" value="ECO:0007669"/>
    <property type="project" value="TreeGrafter"/>
</dbReference>
<feature type="domain" description="Bromo" evidence="4">
    <location>
        <begin position="39"/>
        <end position="109"/>
    </location>
</feature>
<dbReference type="GO" id="GO:0006325">
    <property type="term" value="P:chromatin organization"/>
    <property type="evidence" value="ECO:0007669"/>
    <property type="project" value="UniProtKB-ARBA"/>
</dbReference>
<dbReference type="Gene3D" id="1.20.920.10">
    <property type="entry name" value="Bromodomain-like"/>
    <property type="match status" value="1"/>
</dbReference>
<dbReference type="Proteomes" id="UP000237144">
    <property type="component" value="Unassembled WGS sequence"/>
</dbReference>
<feature type="non-terminal residue" evidence="5">
    <location>
        <position position="1"/>
    </location>
</feature>
<dbReference type="EMBL" id="PJQD01000063">
    <property type="protein sequence ID" value="POY71952.1"/>
    <property type="molecule type" value="Genomic_DNA"/>
</dbReference>
<dbReference type="InterPro" id="IPR037782">
    <property type="entry name" value="Spt7"/>
</dbReference>
<evidence type="ECO:0000256" key="1">
    <source>
        <dbReference type="ARBA" id="ARBA00023117"/>
    </source>
</evidence>
<dbReference type="OrthoDB" id="21449at2759"/>
<evidence type="ECO:0000313" key="5">
    <source>
        <dbReference type="EMBL" id="POY71952.1"/>
    </source>
</evidence>
<organism evidence="5 6">
    <name type="scientific">Rhodotorula taiwanensis</name>
    <dbReference type="NCBI Taxonomy" id="741276"/>
    <lineage>
        <taxon>Eukaryota</taxon>
        <taxon>Fungi</taxon>
        <taxon>Dikarya</taxon>
        <taxon>Basidiomycota</taxon>
        <taxon>Pucciniomycotina</taxon>
        <taxon>Microbotryomycetes</taxon>
        <taxon>Sporidiobolales</taxon>
        <taxon>Sporidiobolaceae</taxon>
        <taxon>Rhodotorula</taxon>
    </lineage>
</organism>
<dbReference type="STRING" id="741276.A0A2S5B590"/>